<dbReference type="Gene3D" id="2.30.110.10">
    <property type="entry name" value="Electron Transport, Fmn-binding Protein, Chain A"/>
    <property type="match status" value="1"/>
</dbReference>
<protein>
    <submittedName>
        <fullName evidence="6">C-di-GMP-binding flagellar brake protein YcgR, contains PilZNR and PilZ domains</fullName>
    </submittedName>
</protein>
<evidence type="ECO:0000259" key="4">
    <source>
        <dbReference type="Pfam" id="PF07238"/>
    </source>
</evidence>
<evidence type="ECO:0000256" key="2">
    <source>
        <dbReference type="ARBA" id="ARBA00022741"/>
    </source>
</evidence>
<dbReference type="InterPro" id="IPR009875">
    <property type="entry name" value="PilZ_domain"/>
</dbReference>
<keyword evidence="7" id="KW-1185">Reference proteome</keyword>
<keyword evidence="2" id="KW-0547">Nucleotide-binding</keyword>
<dbReference type="Pfam" id="PF12945">
    <property type="entry name" value="PilZNR"/>
    <property type="match status" value="1"/>
</dbReference>
<evidence type="ECO:0000259" key="5">
    <source>
        <dbReference type="Pfam" id="PF12945"/>
    </source>
</evidence>
<dbReference type="InterPro" id="IPR009926">
    <property type="entry name" value="T3SS_YcgR_PilZN"/>
</dbReference>
<dbReference type="EMBL" id="FNPI01000004">
    <property type="protein sequence ID" value="SDY86280.1"/>
    <property type="molecule type" value="Genomic_DNA"/>
</dbReference>
<dbReference type="GO" id="GO:0035438">
    <property type="term" value="F:cyclic-di-GMP binding"/>
    <property type="evidence" value="ECO:0007669"/>
    <property type="project" value="InterPro"/>
</dbReference>
<sequence length="219" mass="25459">MIKASTTLYLELSDSAENKNRYRSKLLDFDDQRFYIDYPVEQVTNKPHFFLPGTQFRVWYLGEDSAIYLFNSEVLGKVERKLPMLVLSDPGFDQYIRVQRREYVRIDAAVDTAVHPMKQEFEPFTSVTLDISGGGAAVLLPNNHPLEPEMHVFLWLSLSYQTGEILAVKVKARLVRVLEEKGITKGSFQFVDISEQERQKIVRFCFEKQLAIRKKEMNL</sequence>
<evidence type="ECO:0000313" key="7">
    <source>
        <dbReference type="Proteomes" id="UP000198935"/>
    </source>
</evidence>
<keyword evidence="1" id="KW-0973">c-di-GMP</keyword>
<dbReference type="STRING" id="1503961.SAMN05421736_10418"/>
<dbReference type="Proteomes" id="UP000198935">
    <property type="component" value="Unassembled WGS sequence"/>
</dbReference>
<organism evidence="6 7">
    <name type="scientific">Evansella caseinilytica</name>
    <dbReference type="NCBI Taxonomy" id="1503961"/>
    <lineage>
        <taxon>Bacteria</taxon>
        <taxon>Bacillati</taxon>
        <taxon>Bacillota</taxon>
        <taxon>Bacilli</taxon>
        <taxon>Bacillales</taxon>
        <taxon>Bacillaceae</taxon>
        <taxon>Evansella</taxon>
    </lineage>
</organism>
<dbReference type="Pfam" id="PF07238">
    <property type="entry name" value="PilZ"/>
    <property type="match status" value="1"/>
</dbReference>
<accession>A0A1H3NC79</accession>
<feature type="domain" description="Type III secretion system flagellar brake protein YcgR PilZN" evidence="5">
    <location>
        <begin position="6"/>
        <end position="90"/>
    </location>
</feature>
<dbReference type="InterPro" id="IPR012349">
    <property type="entry name" value="Split_barrel_FMN-bd"/>
</dbReference>
<dbReference type="OrthoDB" id="1951449at2"/>
<gene>
    <name evidence="6" type="ORF">SAMN05421736_10418</name>
</gene>
<dbReference type="SUPFAM" id="SSF141371">
    <property type="entry name" value="PilZ domain-like"/>
    <property type="match status" value="2"/>
</dbReference>
<dbReference type="AlphaFoldDB" id="A0A1H3NC79"/>
<dbReference type="Gene3D" id="2.40.10.220">
    <property type="entry name" value="predicted glycosyltransferase like domains"/>
    <property type="match status" value="1"/>
</dbReference>
<evidence type="ECO:0000256" key="3">
    <source>
        <dbReference type="ARBA" id="ARBA00023143"/>
    </source>
</evidence>
<keyword evidence="6" id="KW-0282">Flagellum</keyword>
<keyword evidence="6" id="KW-0966">Cell projection</keyword>
<reference evidence="7" key="1">
    <citation type="submission" date="2016-10" db="EMBL/GenBank/DDBJ databases">
        <authorList>
            <person name="Varghese N."/>
            <person name="Submissions S."/>
        </authorList>
    </citation>
    <scope>NUCLEOTIDE SEQUENCE [LARGE SCALE GENOMIC DNA]</scope>
    <source>
        <strain evidence="7">SP</strain>
    </source>
</reference>
<keyword evidence="3" id="KW-0975">Bacterial flagellum</keyword>
<evidence type="ECO:0000256" key="1">
    <source>
        <dbReference type="ARBA" id="ARBA00022636"/>
    </source>
</evidence>
<keyword evidence="6" id="KW-0969">Cilium</keyword>
<feature type="domain" description="PilZ" evidence="4">
    <location>
        <begin position="99"/>
        <end position="207"/>
    </location>
</feature>
<evidence type="ECO:0000313" key="6">
    <source>
        <dbReference type="EMBL" id="SDY86280.1"/>
    </source>
</evidence>
<proteinExistence type="predicted"/>
<name>A0A1H3NC79_9BACI</name>